<dbReference type="InterPro" id="IPR036443">
    <property type="entry name" value="Znf_RanBP2_sf"/>
</dbReference>
<organism evidence="12">
    <name type="scientific">Callorhinchus milii</name>
    <name type="common">Ghost shark</name>
    <dbReference type="NCBI Taxonomy" id="7868"/>
    <lineage>
        <taxon>Eukaryota</taxon>
        <taxon>Metazoa</taxon>
        <taxon>Chordata</taxon>
        <taxon>Craniata</taxon>
        <taxon>Vertebrata</taxon>
        <taxon>Chondrichthyes</taxon>
        <taxon>Holocephali</taxon>
        <taxon>Chimaeriformes</taxon>
        <taxon>Callorhinchidae</taxon>
        <taxon>Callorhinchus</taxon>
    </lineage>
</organism>
<dbReference type="KEGG" id="cmk:103185308"/>
<feature type="domain" description="DM2" evidence="11">
    <location>
        <begin position="25"/>
        <end position="108"/>
    </location>
</feature>
<dbReference type="InterPro" id="IPR001841">
    <property type="entry name" value="Znf_RING"/>
</dbReference>
<dbReference type="PIRSF" id="PIRSF006748">
    <property type="entry name" value="p53_MDM_2/4"/>
    <property type="match status" value="1"/>
</dbReference>
<evidence type="ECO:0000256" key="9">
    <source>
        <dbReference type="SAM" id="MobiDB-lite"/>
    </source>
</evidence>
<dbReference type="GO" id="GO:0042802">
    <property type="term" value="F:identical protein binding"/>
    <property type="evidence" value="ECO:0007669"/>
    <property type="project" value="InterPro"/>
</dbReference>
<dbReference type="GO" id="GO:0010468">
    <property type="term" value="P:regulation of gene expression"/>
    <property type="evidence" value="ECO:0007669"/>
    <property type="project" value="TreeGrafter"/>
</dbReference>
<dbReference type="CDD" id="cd17672">
    <property type="entry name" value="MDM2"/>
    <property type="match status" value="1"/>
</dbReference>
<protein>
    <submittedName>
        <fullName evidence="12">E3 ubiquitin-protein ligase Mdm2</fullName>
    </submittedName>
</protein>
<feature type="region of interest" description="Disordered" evidence="9">
    <location>
        <begin position="354"/>
        <end position="395"/>
    </location>
</feature>
<reference evidence="12" key="1">
    <citation type="journal article" date="2011" name="Cell Cycle">
        <title>Conservation of all three p53 family members and Mdm2 and Mdm4 in the cartilaginous fish.</title>
        <authorList>
            <person name="Lane D.P."/>
            <person name="Madhumalar A."/>
            <person name="Lee A.P."/>
            <person name="Tay B.H."/>
            <person name="Verma C."/>
            <person name="Brenner S."/>
            <person name="Venkatesh B."/>
        </authorList>
    </citation>
    <scope>NUCLEOTIDE SEQUENCE</scope>
</reference>
<dbReference type="PANTHER" id="PTHR46858">
    <property type="entry name" value="OS05G0521000 PROTEIN"/>
    <property type="match status" value="1"/>
</dbReference>
<dbReference type="Gene3D" id="3.30.40.10">
    <property type="entry name" value="Zinc/RING finger domain, C3HC4 (zinc finger)"/>
    <property type="match status" value="1"/>
</dbReference>
<dbReference type="AlphaFoldDB" id="G9J1M1"/>
<dbReference type="GO" id="GO:0008270">
    <property type="term" value="F:zinc ion binding"/>
    <property type="evidence" value="ECO:0007669"/>
    <property type="project" value="UniProtKB-KW"/>
</dbReference>
<dbReference type="InterPro" id="IPR001876">
    <property type="entry name" value="Znf_RanBP2"/>
</dbReference>
<keyword evidence="5 7" id="KW-0862">Zinc</keyword>
<evidence type="ECO:0000256" key="4">
    <source>
        <dbReference type="ARBA" id="ARBA00022771"/>
    </source>
</evidence>
<dbReference type="SUPFAM" id="SSF90209">
    <property type="entry name" value="Ran binding protein zinc finger-like"/>
    <property type="match status" value="1"/>
</dbReference>
<evidence type="ECO:0000259" key="10">
    <source>
        <dbReference type="PROSITE" id="PS50089"/>
    </source>
</evidence>
<evidence type="ECO:0000256" key="1">
    <source>
        <dbReference type="ARBA" id="ARBA00004123"/>
    </source>
</evidence>
<dbReference type="Gene3D" id="2.30.30.380">
    <property type="entry name" value="Zn-finger domain of Sec23/24"/>
    <property type="match status" value="1"/>
</dbReference>
<evidence type="ECO:0000313" key="12">
    <source>
        <dbReference type="EMBL" id="AEW46991.1"/>
    </source>
</evidence>
<dbReference type="Pfam" id="PF13920">
    <property type="entry name" value="zf-C3HC4_3"/>
    <property type="match status" value="1"/>
</dbReference>
<dbReference type="GO" id="GO:0051726">
    <property type="term" value="P:regulation of cell cycle"/>
    <property type="evidence" value="ECO:0007669"/>
    <property type="project" value="InterPro"/>
</dbReference>
<proteinExistence type="evidence at transcript level"/>
<dbReference type="EMBL" id="JN794076">
    <property type="protein sequence ID" value="AEW46991.1"/>
    <property type="molecule type" value="mRNA"/>
</dbReference>
<dbReference type="InterPro" id="IPR013083">
    <property type="entry name" value="Znf_RING/FYVE/PHD"/>
</dbReference>
<name>G9J1M1_CALMI</name>
<dbReference type="GO" id="GO:0061630">
    <property type="term" value="F:ubiquitin protein ligase activity"/>
    <property type="evidence" value="ECO:0007669"/>
    <property type="project" value="InterPro"/>
</dbReference>
<keyword evidence="4 8" id="KW-0863">Zinc-finger</keyword>
<dbReference type="PROSITE" id="PS01358">
    <property type="entry name" value="ZF_RANBP2_1"/>
    <property type="match status" value="1"/>
</dbReference>
<dbReference type="PROSITE" id="PS50089">
    <property type="entry name" value="ZF_RING_2"/>
    <property type="match status" value="1"/>
</dbReference>
<dbReference type="InterPro" id="IPR016495">
    <property type="entry name" value="p53_neg-reg_MDM_2/4"/>
</dbReference>
<dbReference type="InterPro" id="IPR036885">
    <property type="entry name" value="SWIB_MDM2_dom_sf"/>
</dbReference>
<feature type="region of interest" description="Disordered" evidence="9">
    <location>
        <begin position="208"/>
        <end position="231"/>
    </location>
</feature>
<dbReference type="SUPFAM" id="SSF47592">
    <property type="entry name" value="SWIB/MDM2 domain"/>
    <property type="match status" value="1"/>
</dbReference>
<keyword evidence="3 7" id="KW-0479">Metal-binding</keyword>
<dbReference type="GeneID" id="103185308"/>
<feature type="compositionally biased region" description="Low complexity" evidence="9">
    <location>
        <begin position="354"/>
        <end position="377"/>
    </location>
</feature>
<dbReference type="InterPro" id="IPR003121">
    <property type="entry name" value="SWIB_MDM2_domain"/>
</dbReference>
<gene>
    <name evidence="12" type="primary">Mdm2</name>
</gene>
<sequence length="453" mass="51382">MARNGPTACFSTSNEQQLLASEQESQVRPKPLLLKLLQFAGAQNEIFTIKEVMYYLGQYIMAKHLYDEKQQHVVHCSDNPLGRLFGVQSFSIKEPRTLYTMLSKNLIPLNPEDSASHLPLMKEINCELESEDYLRVRSNEGTECTSCDVSPLHTSGRKSTYYDSDNDVPSVEQPYTGRRKRHRSDSISLHWDDLSLYLISKLRREHENCDSSSDSCSNADVDAGTDGEDSSDKFSVEFEVESIHSEDYSEHSQELSDEEVYEVTIYEAAGSDEDSYNDDIDPEISAADYWKCENCGELNPPLPRYCHRCWFLRRDWLPDKPKRQTCNTDPLIEQDEGIDVPDCKKPSLETNESYCSESQETESSQPSVSSSFINSSQETEENAEKGEKGESNNSGPVEPCVICQTRPKNGCIVHGKTGHLLACYTCAKKLKRRNKPCPLCREPIQMVVLTYFS</sequence>
<dbReference type="GO" id="GO:0016567">
    <property type="term" value="P:protein ubiquitination"/>
    <property type="evidence" value="ECO:0007669"/>
    <property type="project" value="TreeGrafter"/>
</dbReference>
<evidence type="ECO:0000256" key="3">
    <source>
        <dbReference type="ARBA" id="ARBA00022723"/>
    </source>
</evidence>
<feature type="region of interest" description="Disordered" evidence="9">
    <location>
        <begin position="156"/>
        <end position="182"/>
    </location>
</feature>
<dbReference type="GO" id="GO:0043066">
    <property type="term" value="P:negative regulation of apoptotic process"/>
    <property type="evidence" value="ECO:0007669"/>
    <property type="project" value="InterPro"/>
</dbReference>
<dbReference type="CTD" id="4193"/>
<comment type="similarity">
    <text evidence="2 7">Belongs to the MDM2/MDM4 family.</text>
</comment>
<keyword evidence="6" id="KW-0539">Nucleus</keyword>
<feature type="domain" description="RING-type" evidence="10">
    <location>
        <begin position="400"/>
        <end position="441"/>
    </location>
</feature>
<dbReference type="Gene3D" id="1.10.245.10">
    <property type="entry name" value="SWIB/MDM2 domain"/>
    <property type="match status" value="1"/>
</dbReference>
<evidence type="ECO:0000256" key="2">
    <source>
        <dbReference type="ARBA" id="ARBA00005803"/>
    </source>
</evidence>
<dbReference type="InterPro" id="IPR044080">
    <property type="entry name" value="MDM2_mRING-HC-C2H2C4"/>
</dbReference>
<dbReference type="Pfam" id="PF02201">
    <property type="entry name" value="SWIB"/>
    <property type="match status" value="1"/>
</dbReference>
<evidence type="ECO:0000256" key="8">
    <source>
        <dbReference type="PROSITE-ProRule" id="PRU00175"/>
    </source>
</evidence>
<dbReference type="PROSITE" id="PS51925">
    <property type="entry name" value="SWIB_MDM2"/>
    <property type="match status" value="1"/>
</dbReference>
<dbReference type="PANTHER" id="PTHR46858:SF13">
    <property type="entry name" value="E3 UBIQUITIN-PROTEIN LIGASE MDM2"/>
    <property type="match status" value="1"/>
</dbReference>
<comment type="subcellular location">
    <subcellularLocation>
        <location evidence="1">Nucleus</location>
    </subcellularLocation>
</comment>
<dbReference type="GO" id="GO:0005634">
    <property type="term" value="C:nucleus"/>
    <property type="evidence" value="ECO:0007669"/>
    <property type="project" value="UniProtKB-SubCell"/>
</dbReference>
<dbReference type="OrthoDB" id="24526at2759"/>
<evidence type="ECO:0000256" key="7">
    <source>
        <dbReference type="PIRNR" id="PIRNR006748"/>
    </source>
</evidence>
<accession>G9J1M1</accession>
<evidence type="ECO:0000259" key="11">
    <source>
        <dbReference type="PROSITE" id="PS51925"/>
    </source>
</evidence>
<dbReference type="GO" id="GO:0002039">
    <property type="term" value="F:p53 binding"/>
    <property type="evidence" value="ECO:0007669"/>
    <property type="project" value="TreeGrafter"/>
</dbReference>
<dbReference type="CDD" id="cd16783">
    <property type="entry name" value="mRING-HC-C2H2C4_MDM2"/>
    <property type="match status" value="1"/>
</dbReference>
<dbReference type="RefSeq" id="NP_001279595.1">
    <property type="nucleotide sequence ID" value="NM_001292666.1"/>
</dbReference>
<evidence type="ECO:0000256" key="6">
    <source>
        <dbReference type="ARBA" id="ARBA00023242"/>
    </source>
</evidence>
<evidence type="ECO:0000256" key="5">
    <source>
        <dbReference type="ARBA" id="ARBA00022833"/>
    </source>
</evidence>
<dbReference type="SUPFAM" id="SSF57850">
    <property type="entry name" value="RING/U-box"/>
    <property type="match status" value="1"/>
</dbReference>